<dbReference type="Proteomes" id="UP000031599">
    <property type="component" value="Unassembled WGS sequence"/>
</dbReference>
<accession>A0A0C1ZEN3</accession>
<evidence type="ECO:0000313" key="5">
    <source>
        <dbReference type="EMBL" id="KIG16129.1"/>
    </source>
</evidence>
<feature type="transmembrane region" description="Helical" evidence="4">
    <location>
        <begin position="412"/>
        <end position="436"/>
    </location>
</feature>
<evidence type="ECO:0000256" key="3">
    <source>
        <dbReference type="ARBA" id="ARBA00023136"/>
    </source>
</evidence>
<feature type="transmembrane region" description="Helical" evidence="4">
    <location>
        <begin position="69"/>
        <end position="88"/>
    </location>
</feature>
<keyword evidence="2 4" id="KW-1133">Transmembrane helix</keyword>
<dbReference type="InterPro" id="IPR036259">
    <property type="entry name" value="MFS_trans_sf"/>
</dbReference>
<organism evidence="5 6">
    <name type="scientific">Enhygromyxa salina</name>
    <dbReference type="NCBI Taxonomy" id="215803"/>
    <lineage>
        <taxon>Bacteria</taxon>
        <taxon>Pseudomonadati</taxon>
        <taxon>Myxococcota</taxon>
        <taxon>Polyangia</taxon>
        <taxon>Nannocystales</taxon>
        <taxon>Nannocystaceae</taxon>
        <taxon>Enhygromyxa</taxon>
    </lineage>
</organism>
<sequence>MGLFQRLHKDHIVAPPGFNRWRVPPASIAIHLCIGSVYAWSIFNPPLTKALGVVGAAAGDWALEDVTRIFSVAIVFLGLSAAVAGKWLEEVGPRMVGVVAACLWGGGFAVGGLGILTHQLWLLYLGYGVLGGCGLGLGYVSPVSTLIRWFPDRRGMAAGMAIMGFGGGAMIAAPMKEALLKLFYRAPERLGSVAELELVTQAGRRLARVGEDLREVVVIGAEEGAKLLVPAKAGVYEVGTGSSGAAETFFALGAVYFVVMLVAAFSFRVPAPNWKPDGWTPPDKSTATARMITTHNVHIDQAHKTPQFYLLWIVLCFNVTAGIGVIGVAKTMMTEIFGTTLPTIVDGAFAATYVTMISVFNMAGRFMWASASDKIGRKNTYYVFFVVGIALYLSIPWTAAQVSASPELVWLVVFYAATMLIFTMYGGGFATIPAYLADIFGTKYVGGIHGRLLTAWSTAGVLGPLAITSLRARAVEHGIVELAGKVDPAQFQRSFGAGLDQLPMLVEAKTVTLAKLMEIAPAGTRDPTAGLYDSTMLLMAGLLVLALVANALVKPVDAKHHE</sequence>
<feature type="transmembrane region" description="Helical" evidence="4">
    <location>
        <begin position="155"/>
        <end position="175"/>
    </location>
</feature>
<feature type="transmembrane region" description="Helical" evidence="4">
    <location>
        <begin position="348"/>
        <end position="368"/>
    </location>
</feature>
<feature type="transmembrane region" description="Helical" evidence="4">
    <location>
        <begin position="380"/>
        <end position="400"/>
    </location>
</feature>
<evidence type="ECO:0000256" key="1">
    <source>
        <dbReference type="ARBA" id="ARBA00022692"/>
    </source>
</evidence>
<feature type="transmembrane region" description="Helical" evidence="4">
    <location>
        <begin position="121"/>
        <end position="143"/>
    </location>
</feature>
<dbReference type="RefSeq" id="WP_052550438.1">
    <property type="nucleotide sequence ID" value="NZ_JMCC02000043.1"/>
</dbReference>
<protein>
    <submittedName>
        <fullName evidence="5">MFS permease</fullName>
    </submittedName>
</protein>
<dbReference type="AlphaFoldDB" id="A0A0C1ZEN3"/>
<keyword evidence="1 4" id="KW-0812">Transmembrane</keyword>
<reference evidence="5 6" key="1">
    <citation type="submission" date="2014-12" db="EMBL/GenBank/DDBJ databases">
        <title>Genome assembly of Enhygromyxa salina DSM 15201.</title>
        <authorList>
            <person name="Sharma G."/>
            <person name="Subramanian S."/>
        </authorList>
    </citation>
    <scope>NUCLEOTIDE SEQUENCE [LARGE SCALE GENOMIC DNA]</scope>
    <source>
        <strain evidence="5 6">DSM 15201</strain>
    </source>
</reference>
<name>A0A0C1ZEN3_9BACT</name>
<dbReference type="Gene3D" id="1.20.1250.20">
    <property type="entry name" value="MFS general substrate transporter like domains"/>
    <property type="match status" value="2"/>
</dbReference>
<keyword evidence="3 4" id="KW-0472">Membrane</keyword>
<gene>
    <name evidence="5" type="ORF">DB30_05001</name>
</gene>
<dbReference type="InterPro" id="IPR050327">
    <property type="entry name" value="Proton-linked_MCT"/>
</dbReference>
<evidence type="ECO:0000256" key="4">
    <source>
        <dbReference type="SAM" id="Phobius"/>
    </source>
</evidence>
<dbReference type="PANTHER" id="PTHR11360">
    <property type="entry name" value="MONOCARBOXYLATE TRANSPORTER"/>
    <property type="match status" value="1"/>
</dbReference>
<dbReference type="PANTHER" id="PTHR11360:SF317">
    <property type="entry name" value="MAJOR FACILITATOR SUPERFAMILY (MFS) PROFILE DOMAIN-CONTAINING PROTEIN-RELATED"/>
    <property type="match status" value="1"/>
</dbReference>
<feature type="transmembrane region" description="Helical" evidence="4">
    <location>
        <begin position="95"/>
        <end position="115"/>
    </location>
</feature>
<evidence type="ECO:0000256" key="2">
    <source>
        <dbReference type="ARBA" id="ARBA00022989"/>
    </source>
</evidence>
<evidence type="ECO:0000313" key="6">
    <source>
        <dbReference type="Proteomes" id="UP000031599"/>
    </source>
</evidence>
<dbReference type="Pfam" id="PF07690">
    <property type="entry name" value="MFS_1"/>
    <property type="match status" value="2"/>
</dbReference>
<dbReference type="GO" id="GO:0022857">
    <property type="term" value="F:transmembrane transporter activity"/>
    <property type="evidence" value="ECO:0007669"/>
    <property type="project" value="InterPro"/>
</dbReference>
<proteinExistence type="predicted"/>
<comment type="caution">
    <text evidence="5">The sequence shown here is derived from an EMBL/GenBank/DDBJ whole genome shotgun (WGS) entry which is preliminary data.</text>
</comment>
<dbReference type="EMBL" id="JMCC02000043">
    <property type="protein sequence ID" value="KIG16129.1"/>
    <property type="molecule type" value="Genomic_DNA"/>
</dbReference>
<feature type="transmembrane region" description="Helical" evidence="4">
    <location>
        <begin position="249"/>
        <end position="267"/>
    </location>
</feature>
<feature type="transmembrane region" description="Helical" evidence="4">
    <location>
        <begin position="448"/>
        <end position="467"/>
    </location>
</feature>
<dbReference type="InterPro" id="IPR011701">
    <property type="entry name" value="MFS"/>
</dbReference>
<dbReference type="CDD" id="cd17353">
    <property type="entry name" value="MFS_OFA_like"/>
    <property type="match status" value="1"/>
</dbReference>
<feature type="transmembrane region" description="Helical" evidence="4">
    <location>
        <begin position="535"/>
        <end position="553"/>
    </location>
</feature>
<feature type="transmembrane region" description="Helical" evidence="4">
    <location>
        <begin position="308"/>
        <end position="328"/>
    </location>
</feature>
<feature type="transmembrane region" description="Helical" evidence="4">
    <location>
        <begin position="21"/>
        <end position="43"/>
    </location>
</feature>
<dbReference type="SUPFAM" id="SSF103473">
    <property type="entry name" value="MFS general substrate transporter"/>
    <property type="match status" value="1"/>
</dbReference>